<dbReference type="GO" id="GO:0009307">
    <property type="term" value="P:DNA restriction-modification system"/>
    <property type="evidence" value="ECO:0007669"/>
    <property type="project" value="UniProtKB-KW"/>
</dbReference>
<dbReference type="Gene3D" id="3.90.120.30">
    <property type="match status" value="1"/>
</dbReference>
<keyword evidence="2 6" id="KW-0808">Transferase</keyword>
<comment type="similarity">
    <text evidence="6 7">Belongs to the class I-like SAM-binding methyltransferase superfamily. C5-methyltransferase family.</text>
</comment>
<evidence type="ECO:0000256" key="2">
    <source>
        <dbReference type="ARBA" id="ARBA00022679"/>
    </source>
</evidence>
<feature type="region of interest" description="Disordered" evidence="9">
    <location>
        <begin position="1"/>
        <end position="20"/>
    </location>
</feature>
<organism evidence="10 11">
    <name type="scientific">Sphingobacterium thalpophilum</name>
    <dbReference type="NCBI Taxonomy" id="259"/>
    <lineage>
        <taxon>Bacteria</taxon>
        <taxon>Pseudomonadati</taxon>
        <taxon>Bacteroidota</taxon>
        <taxon>Sphingobacteriia</taxon>
        <taxon>Sphingobacteriales</taxon>
        <taxon>Sphingobacteriaceae</taxon>
        <taxon>Sphingobacterium</taxon>
    </lineage>
</organism>
<dbReference type="PROSITE" id="PS00094">
    <property type="entry name" value="C5_MTASE_1"/>
    <property type="match status" value="1"/>
</dbReference>
<keyword evidence="3 6" id="KW-0949">S-adenosyl-L-methionine</keyword>
<protein>
    <recommendedName>
        <fullName evidence="8">Cytosine-specific methyltransferase</fullName>
        <ecNumber evidence="8">2.1.1.37</ecNumber>
    </recommendedName>
</protein>
<dbReference type="EC" id="2.1.1.37" evidence="8"/>
<dbReference type="KEGG" id="stha:NCTC11429_03615"/>
<dbReference type="AlphaFoldDB" id="A0A4U9VWJ2"/>
<dbReference type="CDD" id="cd00315">
    <property type="entry name" value="Cyt_C5_DNA_methylase"/>
    <property type="match status" value="1"/>
</dbReference>
<evidence type="ECO:0000256" key="1">
    <source>
        <dbReference type="ARBA" id="ARBA00022603"/>
    </source>
</evidence>
<dbReference type="PANTHER" id="PTHR46098:SF1">
    <property type="entry name" value="TRNA (CYTOSINE(38)-C(5))-METHYLTRANSFERASE"/>
    <property type="match status" value="1"/>
</dbReference>
<dbReference type="InterPro" id="IPR031303">
    <property type="entry name" value="C5_meth_CS"/>
</dbReference>
<evidence type="ECO:0000256" key="8">
    <source>
        <dbReference type="RuleBase" id="RU000417"/>
    </source>
</evidence>
<dbReference type="InterPro" id="IPR029063">
    <property type="entry name" value="SAM-dependent_MTases_sf"/>
</dbReference>
<dbReference type="NCBIfam" id="TIGR00675">
    <property type="entry name" value="dcm"/>
    <property type="match status" value="1"/>
</dbReference>
<evidence type="ECO:0000256" key="4">
    <source>
        <dbReference type="ARBA" id="ARBA00022747"/>
    </source>
</evidence>
<dbReference type="InterPro" id="IPR050750">
    <property type="entry name" value="C5-MTase"/>
</dbReference>
<dbReference type="PRINTS" id="PR00105">
    <property type="entry name" value="C5METTRFRASE"/>
</dbReference>
<name>A0A4U9VWJ2_9SPHI</name>
<evidence type="ECO:0000256" key="7">
    <source>
        <dbReference type="RuleBase" id="RU000416"/>
    </source>
</evidence>
<dbReference type="GO" id="GO:0032259">
    <property type="term" value="P:methylation"/>
    <property type="evidence" value="ECO:0007669"/>
    <property type="project" value="UniProtKB-KW"/>
</dbReference>
<proteinExistence type="inferred from homology"/>
<dbReference type="STRING" id="1123265.GCA_000686625_01249"/>
<reference evidence="10 11" key="1">
    <citation type="submission" date="2019-05" db="EMBL/GenBank/DDBJ databases">
        <authorList>
            <consortium name="Pathogen Informatics"/>
        </authorList>
    </citation>
    <scope>NUCLEOTIDE SEQUENCE [LARGE SCALE GENOMIC DNA]</scope>
    <source>
        <strain evidence="10 11">NCTC11429</strain>
    </source>
</reference>
<dbReference type="EMBL" id="LR590484">
    <property type="protein sequence ID" value="VTR48004.1"/>
    <property type="molecule type" value="Genomic_DNA"/>
</dbReference>
<evidence type="ECO:0000313" key="11">
    <source>
        <dbReference type="Proteomes" id="UP000308196"/>
    </source>
</evidence>
<dbReference type="PROSITE" id="PS51679">
    <property type="entry name" value="SAM_MT_C5"/>
    <property type="match status" value="1"/>
</dbReference>
<evidence type="ECO:0000256" key="5">
    <source>
        <dbReference type="ARBA" id="ARBA00047422"/>
    </source>
</evidence>
<gene>
    <name evidence="10" type="primary">hpaIIM_2</name>
    <name evidence="10" type="ORF">NCTC11429_03615</name>
</gene>
<dbReference type="PANTHER" id="PTHR46098">
    <property type="entry name" value="TRNA (CYTOSINE(38)-C(5))-METHYLTRANSFERASE"/>
    <property type="match status" value="1"/>
</dbReference>
<keyword evidence="1 6" id="KW-0489">Methyltransferase</keyword>
<dbReference type="GeneID" id="78464277"/>
<sequence length="392" mass="44888">MKGYSVEVKTKKTTPKKTGDNARLDSKNKFNFIDLFAGIGGFHIAMHSVGGKCVFASEIDKFARITYEHNYKKWSPELFESGNFNQDITDKSLDYNSIPQFDLLCAGFPCQPFSHAGLKKGFGDTRGTLFFNIEEIVRTKIEASKKQNNNDLIPKVLFLENVKGLKNHDKGRTFETIKHHLEELGYEVRAEVLNSKNFGVPQNRERIFIVAWYKQLVQATDFRFPWGLNREGTPIFERNLRDPESLPTSVGQILLDEEELERIESLTGRTYTISDKLWDGHQRRKKEHGEKGNGFGYSLFRDDSPYTSTISARYYKDGSEILIDQSTLGKRPRKLHPIEAARLQGYPIDERNENERFEIAVSDAQAYKQFGNSVSVPVIKTLAKEIISQLLK</sequence>
<evidence type="ECO:0000256" key="3">
    <source>
        <dbReference type="ARBA" id="ARBA00022691"/>
    </source>
</evidence>
<dbReference type="Gene3D" id="3.40.50.150">
    <property type="entry name" value="Vaccinia Virus protein VP39"/>
    <property type="match status" value="1"/>
</dbReference>
<keyword evidence="4" id="KW-0680">Restriction system</keyword>
<accession>A0A4U9VWJ2</accession>
<dbReference type="Proteomes" id="UP000308196">
    <property type="component" value="Chromosome"/>
</dbReference>
<dbReference type="Pfam" id="PF00145">
    <property type="entry name" value="DNA_methylase"/>
    <property type="match status" value="1"/>
</dbReference>
<dbReference type="InterPro" id="IPR018117">
    <property type="entry name" value="C5_DNA_meth_AS"/>
</dbReference>
<dbReference type="InterPro" id="IPR001525">
    <property type="entry name" value="C5_MeTfrase"/>
</dbReference>
<evidence type="ECO:0000313" key="10">
    <source>
        <dbReference type="EMBL" id="VTR48004.1"/>
    </source>
</evidence>
<dbReference type="PROSITE" id="PS00095">
    <property type="entry name" value="C5_MTASE_2"/>
    <property type="match status" value="1"/>
</dbReference>
<dbReference type="RefSeq" id="WP_081817799.1">
    <property type="nucleotide sequence ID" value="NZ_CP158797.1"/>
</dbReference>
<dbReference type="SUPFAM" id="SSF53335">
    <property type="entry name" value="S-adenosyl-L-methionine-dependent methyltransferases"/>
    <property type="match status" value="1"/>
</dbReference>
<feature type="active site" evidence="6">
    <location>
        <position position="110"/>
    </location>
</feature>
<evidence type="ECO:0000256" key="6">
    <source>
        <dbReference type="PROSITE-ProRule" id="PRU01016"/>
    </source>
</evidence>
<evidence type="ECO:0000256" key="9">
    <source>
        <dbReference type="SAM" id="MobiDB-lite"/>
    </source>
</evidence>
<comment type="catalytic activity">
    <reaction evidence="5 8">
        <text>a 2'-deoxycytidine in DNA + S-adenosyl-L-methionine = a 5-methyl-2'-deoxycytidine in DNA + S-adenosyl-L-homocysteine + H(+)</text>
        <dbReference type="Rhea" id="RHEA:13681"/>
        <dbReference type="Rhea" id="RHEA-COMP:11369"/>
        <dbReference type="Rhea" id="RHEA-COMP:11370"/>
        <dbReference type="ChEBI" id="CHEBI:15378"/>
        <dbReference type="ChEBI" id="CHEBI:57856"/>
        <dbReference type="ChEBI" id="CHEBI:59789"/>
        <dbReference type="ChEBI" id="CHEBI:85452"/>
        <dbReference type="ChEBI" id="CHEBI:85454"/>
        <dbReference type="EC" id="2.1.1.37"/>
    </reaction>
</comment>
<dbReference type="GO" id="GO:0003886">
    <property type="term" value="F:DNA (cytosine-5-)-methyltransferase activity"/>
    <property type="evidence" value="ECO:0007669"/>
    <property type="project" value="UniProtKB-EC"/>
</dbReference>
<dbReference type="REBASE" id="316917">
    <property type="entry name" value="M.Sth11429ORF3615P"/>
</dbReference>